<keyword evidence="1" id="KW-0472">Membrane</keyword>
<protein>
    <recommendedName>
        <fullName evidence="3">Ubiquitin-like protease family profile domain-containing protein</fullName>
    </recommendedName>
</protein>
<dbReference type="InterPro" id="IPR038765">
    <property type="entry name" value="Papain-like_cys_pep_sf"/>
</dbReference>
<reference evidence="2" key="1">
    <citation type="journal article" date="2020" name="Nature">
        <title>Giant virus diversity and host interactions through global metagenomics.</title>
        <authorList>
            <person name="Schulz F."/>
            <person name="Roux S."/>
            <person name="Paez-Espino D."/>
            <person name="Jungbluth S."/>
            <person name="Walsh D.A."/>
            <person name="Denef V.J."/>
            <person name="McMahon K.D."/>
            <person name="Konstantinidis K.T."/>
            <person name="Eloe-Fadrosh E.A."/>
            <person name="Kyrpides N.C."/>
            <person name="Woyke T."/>
        </authorList>
    </citation>
    <scope>NUCLEOTIDE SEQUENCE</scope>
    <source>
        <strain evidence="2">GVMAG-S-1101165-84</strain>
    </source>
</reference>
<evidence type="ECO:0000256" key="1">
    <source>
        <dbReference type="SAM" id="Phobius"/>
    </source>
</evidence>
<keyword evidence="1" id="KW-1133">Transmembrane helix</keyword>
<sequence>MAATKKRKLSIQEIGSCNPKRKGAKGKCLPATVRSKLTKGSCAATDEHCMLNASNLADKETLRKEYLRPRYPDEWKQKPNTWLDNFQIASVMKQYEEVFPWFRFMGALPIDFSAPDPYQQDKNRCMHPEICNLDLRHEYEKGTRGIGFIFNLDPHFKGGSHWVAMYIDLHDLDKPLVGYSDSYGFKPPRLVARLMKALRLQTPKATLAYNARRFQKSDTECGMYSIYFLLSMIYGVPFQQYVKEVVPDNYMLELRKVLFT</sequence>
<dbReference type="Gene3D" id="3.40.395.10">
    <property type="entry name" value="Adenoviral Proteinase, Chain A"/>
    <property type="match status" value="1"/>
</dbReference>
<evidence type="ECO:0008006" key="3">
    <source>
        <dbReference type="Google" id="ProtNLM"/>
    </source>
</evidence>
<proteinExistence type="predicted"/>
<evidence type="ECO:0000313" key="2">
    <source>
        <dbReference type="EMBL" id="QHU11229.1"/>
    </source>
</evidence>
<feature type="transmembrane region" description="Helical" evidence="1">
    <location>
        <begin position="221"/>
        <end position="242"/>
    </location>
</feature>
<name>A0A6C0K0K4_9ZZZZ</name>
<dbReference type="EMBL" id="MN740780">
    <property type="protein sequence ID" value="QHU11229.1"/>
    <property type="molecule type" value="Genomic_DNA"/>
</dbReference>
<organism evidence="2">
    <name type="scientific">viral metagenome</name>
    <dbReference type="NCBI Taxonomy" id="1070528"/>
    <lineage>
        <taxon>unclassified sequences</taxon>
        <taxon>metagenomes</taxon>
        <taxon>organismal metagenomes</taxon>
    </lineage>
</organism>
<accession>A0A6C0K0K4</accession>
<dbReference type="AlphaFoldDB" id="A0A6C0K0K4"/>
<keyword evidence="1" id="KW-0812">Transmembrane</keyword>
<dbReference type="SUPFAM" id="SSF54001">
    <property type="entry name" value="Cysteine proteinases"/>
    <property type="match status" value="1"/>
</dbReference>